<feature type="region of interest" description="Disordered" evidence="1">
    <location>
        <begin position="251"/>
        <end position="297"/>
    </location>
</feature>
<feature type="compositionally biased region" description="Basic and acidic residues" evidence="1">
    <location>
        <begin position="361"/>
        <end position="376"/>
    </location>
</feature>
<proteinExistence type="predicted"/>
<feature type="region of interest" description="Disordered" evidence="1">
    <location>
        <begin position="105"/>
        <end position="125"/>
    </location>
</feature>
<name>A0A653DVC2_CALMS</name>
<evidence type="ECO:0000256" key="1">
    <source>
        <dbReference type="SAM" id="MobiDB-lite"/>
    </source>
</evidence>
<evidence type="ECO:0000313" key="3">
    <source>
        <dbReference type="Proteomes" id="UP000410492"/>
    </source>
</evidence>
<sequence length="413" mass="46649">MQPEANFAKVPEMVHLIEDSRNGFRDARRFSCSHINNTRNPVQRIAEIPVENIVNQSKIETLQWQIKEIQKSREMYRAVMKQVITYLEKAHHSLELLGTRMKRKNSVHRSKSEHQIVGESCRTPDISIMSHGSSSTFDDFSLKDFTWQQNKPEEPSAEEIPPEKLSQEAFRLLRTAQSLLNTQEPDLCQVEPQVENDVEFLTQLAKEFPNPELRPQRATSFSLSPKLILPESEAKLTTAFNRKLSLQPGDVRRYSKSAHHKGTDSARGSVAGSDTEEKCKGEKITAGSISSVEDESGFSSMNSFQEVGLPIVNSTMTDEVTTKKALLRSMIQNCSEHSPLNISPENSSQTASPTLLPNNTSHERQESKRSYDDIKLWQKPTSSTTSTPQHRRWYSSPAQDAASEAPTVKVLWV</sequence>
<dbReference type="AlphaFoldDB" id="A0A653DVC2"/>
<dbReference type="OrthoDB" id="6600770at2759"/>
<feature type="compositionally biased region" description="Polar residues" evidence="1">
    <location>
        <begin position="287"/>
        <end position="297"/>
    </location>
</feature>
<keyword evidence="3" id="KW-1185">Reference proteome</keyword>
<gene>
    <name evidence="2" type="ORF">CALMAC_LOCUS20776</name>
</gene>
<dbReference type="EMBL" id="CAACVG010015155">
    <property type="protein sequence ID" value="VEN64156.1"/>
    <property type="molecule type" value="Genomic_DNA"/>
</dbReference>
<feature type="region of interest" description="Disordered" evidence="1">
    <location>
        <begin position="337"/>
        <end position="407"/>
    </location>
</feature>
<organism evidence="2 3">
    <name type="scientific">Callosobruchus maculatus</name>
    <name type="common">Southern cowpea weevil</name>
    <name type="synonym">Pulse bruchid</name>
    <dbReference type="NCBI Taxonomy" id="64391"/>
    <lineage>
        <taxon>Eukaryota</taxon>
        <taxon>Metazoa</taxon>
        <taxon>Ecdysozoa</taxon>
        <taxon>Arthropoda</taxon>
        <taxon>Hexapoda</taxon>
        <taxon>Insecta</taxon>
        <taxon>Pterygota</taxon>
        <taxon>Neoptera</taxon>
        <taxon>Endopterygota</taxon>
        <taxon>Coleoptera</taxon>
        <taxon>Polyphaga</taxon>
        <taxon>Cucujiformia</taxon>
        <taxon>Chrysomeloidea</taxon>
        <taxon>Chrysomelidae</taxon>
        <taxon>Bruchinae</taxon>
        <taxon>Bruchini</taxon>
        <taxon>Callosobruchus</taxon>
    </lineage>
</organism>
<accession>A0A653DVC2</accession>
<protein>
    <submittedName>
        <fullName evidence="2">Uncharacterized protein</fullName>
    </submittedName>
</protein>
<reference evidence="2 3" key="1">
    <citation type="submission" date="2019-01" db="EMBL/GenBank/DDBJ databases">
        <authorList>
            <person name="Sayadi A."/>
        </authorList>
    </citation>
    <scope>NUCLEOTIDE SEQUENCE [LARGE SCALE GENOMIC DNA]</scope>
</reference>
<dbReference type="Proteomes" id="UP000410492">
    <property type="component" value="Unassembled WGS sequence"/>
</dbReference>
<feature type="compositionally biased region" description="Polar residues" evidence="1">
    <location>
        <begin position="337"/>
        <end position="360"/>
    </location>
</feature>
<evidence type="ECO:0000313" key="2">
    <source>
        <dbReference type="EMBL" id="VEN64156.1"/>
    </source>
</evidence>